<reference evidence="2" key="1">
    <citation type="submission" date="2022-01" db="EMBL/GenBank/DDBJ databases">
        <authorList>
            <person name="King R."/>
        </authorList>
    </citation>
    <scope>NUCLEOTIDE SEQUENCE</scope>
</reference>
<protein>
    <submittedName>
        <fullName evidence="2">Uncharacterized protein</fullName>
    </submittedName>
</protein>
<evidence type="ECO:0000313" key="3">
    <source>
        <dbReference type="Proteomes" id="UP001153636"/>
    </source>
</evidence>
<dbReference type="EMBL" id="OV651831">
    <property type="protein sequence ID" value="CAH1105306.1"/>
    <property type="molecule type" value="Genomic_DNA"/>
</dbReference>
<evidence type="ECO:0000313" key="2">
    <source>
        <dbReference type="EMBL" id="CAH1105306.1"/>
    </source>
</evidence>
<dbReference type="AlphaFoldDB" id="A0A9P0GBW4"/>
<sequence length="117" mass="14059">MPIILDDSKNINIVKIAEDLKEDTNYNLNLDKNTNMEQLDHHFDFEPSTSFAIKNHFIFSKMPKRKEKRQSEKVSFVLISSVWRKHQEEKIEKQKSEDELKQKGKEERLQKQNRKQT</sequence>
<proteinExistence type="predicted"/>
<evidence type="ECO:0000256" key="1">
    <source>
        <dbReference type="SAM" id="MobiDB-lite"/>
    </source>
</evidence>
<feature type="compositionally biased region" description="Basic and acidic residues" evidence="1">
    <location>
        <begin position="88"/>
        <end position="110"/>
    </location>
</feature>
<name>A0A9P0GBW4_9CUCU</name>
<accession>A0A9P0GBW4</accession>
<dbReference type="Proteomes" id="UP001153636">
    <property type="component" value="Chromosome 19"/>
</dbReference>
<organism evidence="2 3">
    <name type="scientific">Psylliodes chrysocephalus</name>
    <dbReference type="NCBI Taxonomy" id="3402493"/>
    <lineage>
        <taxon>Eukaryota</taxon>
        <taxon>Metazoa</taxon>
        <taxon>Ecdysozoa</taxon>
        <taxon>Arthropoda</taxon>
        <taxon>Hexapoda</taxon>
        <taxon>Insecta</taxon>
        <taxon>Pterygota</taxon>
        <taxon>Neoptera</taxon>
        <taxon>Endopterygota</taxon>
        <taxon>Coleoptera</taxon>
        <taxon>Polyphaga</taxon>
        <taxon>Cucujiformia</taxon>
        <taxon>Chrysomeloidea</taxon>
        <taxon>Chrysomelidae</taxon>
        <taxon>Galerucinae</taxon>
        <taxon>Alticini</taxon>
        <taxon>Psylliodes</taxon>
    </lineage>
</organism>
<feature type="region of interest" description="Disordered" evidence="1">
    <location>
        <begin position="88"/>
        <end position="117"/>
    </location>
</feature>
<gene>
    <name evidence="2" type="ORF">PSYICH_LOCUS6252</name>
</gene>
<keyword evidence="3" id="KW-1185">Reference proteome</keyword>